<dbReference type="InterPro" id="IPR005151">
    <property type="entry name" value="Tail-specific_protease"/>
</dbReference>
<dbReference type="Pfam" id="PF03572">
    <property type="entry name" value="Peptidase_S41"/>
    <property type="match status" value="1"/>
</dbReference>
<keyword evidence="1" id="KW-0547">Nucleotide-binding</keyword>
<evidence type="ECO:0000256" key="2">
    <source>
        <dbReference type="ARBA" id="ARBA00022840"/>
    </source>
</evidence>
<evidence type="ECO:0000313" key="6">
    <source>
        <dbReference type="Proteomes" id="UP001188597"/>
    </source>
</evidence>
<evidence type="ECO:0000259" key="4">
    <source>
        <dbReference type="PROSITE" id="PS51195"/>
    </source>
</evidence>
<organism evidence="5 6">
    <name type="scientific">Escallonia herrerae</name>
    <dbReference type="NCBI Taxonomy" id="1293975"/>
    <lineage>
        <taxon>Eukaryota</taxon>
        <taxon>Viridiplantae</taxon>
        <taxon>Streptophyta</taxon>
        <taxon>Embryophyta</taxon>
        <taxon>Tracheophyta</taxon>
        <taxon>Spermatophyta</taxon>
        <taxon>Magnoliopsida</taxon>
        <taxon>eudicotyledons</taxon>
        <taxon>Gunneridae</taxon>
        <taxon>Pentapetalae</taxon>
        <taxon>asterids</taxon>
        <taxon>campanulids</taxon>
        <taxon>Escalloniales</taxon>
        <taxon>Escalloniaceae</taxon>
        <taxon>Escallonia</taxon>
    </lineage>
</organism>
<evidence type="ECO:0000313" key="5">
    <source>
        <dbReference type="EMBL" id="KAK3007768.1"/>
    </source>
</evidence>
<dbReference type="EMBL" id="JAVXUP010001826">
    <property type="protein sequence ID" value="KAK3007768.1"/>
    <property type="molecule type" value="Genomic_DNA"/>
</dbReference>
<dbReference type="PROSITE" id="PS51195">
    <property type="entry name" value="Q_MOTIF"/>
    <property type="match status" value="1"/>
</dbReference>
<evidence type="ECO:0000256" key="3">
    <source>
        <dbReference type="PROSITE-ProRule" id="PRU00552"/>
    </source>
</evidence>
<proteinExistence type="predicted"/>
<dbReference type="InterPro" id="IPR014014">
    <property type="entry name" value="RNA_helicase_DEAD_Q_motif"/>
</dbReference>
<protein>
    <recommendedName>
        <fullName evidence="4">DEAD-box RNA helicase Q domain-containing protein</fullName>
    </recommendedName>
</protein>
<reference evidence="5" key="1">
    <citation type="submission" date="2022-12" db="EMBL/GenBank/DDBJ databases">
        <title>Draft genome assemblies for two species of Escallonia (Escalloniales).</title>
        <authorList>
            <person name="Chanderbali A."/>
            <person name="Dervinis C."/>
            <person name="Anghel I."/>
            <person name="Soltis D."/>
            <person name="Soltis P."/>
            <person name="Zapata F."/>
        </authorList>
    </citation>
    <scope>NUCLEOTIDE SEQUENCE</scope>
    <source>
        <strain evidence="5">UCBG64.0493</strain>
        <tissue evidence="5">Leaf</tissue>
    </source>
</reference>
<dbReference type="GO" id="GO:0005524">
    <property type="term" value="F:ATP binding"/>
    <property type="evidence" value="ECO:0007669"/>
    <property type="project" value="UniProtKB-KW"/>
</dbReference>
<accession>A0AA89AN07</accession>
<sequence>MSGAERKIQSVFELSDGSGLAVTVARYETPAHTDIDKVGVIPDYPLPASFPKDVEGFCGCLQDPASGCYLNRAMERCLLYEACNEEAICVSGFDVDLGFSVELMKAIAKKAKEKPTAIHCQALPIVLSGMSQQDVAEDRKSMAICVSGFDVPRPIKTFEDSGFSVELMKAIAKQAYEKPMAI</sequence>
<dbReference type="GO" id="GO:0006508">
    <property type="term" value="P:proteolysis"/>
    <property type="evidence" value="ECO:0007669"/>
    <property type="project" value="InterPro"/>
</dbReference>
<dbReference type="SUPFAM" id="SSF52096">
    <property type="entry name" value="ClpP/crotonase"/>
    <property type="match status" value="1"/>
</dbReference>
<dbReference type="GO" id="GO:0008236">
    <property type="term" value="F:serine-type peptidase activity"/>
    <property type="evidence" value="ECO:0007669"/>
    <property type="project" value="InterPro"/>
</dbReference>
<dbReference type="GO" id="GO:0003724">
    <property type="term" value="F:RNA helicase activity"/>
    <property type="evidence" value="ECO:0007669"/>
    <property type="project" value="InterPro"/>
</dbReference>
<keyword evidence="2" id="KW-0067">ATP-binding</keyword>
<dbReference type="InterPro" id="IPR029045">
    <property type="entry name" value="ClpP/crotonase-like_dom_sf"/>
</dbReference>
<dbReference type="PANTHER" id="PTHR32060:SF7">
    <property type="entry name" value="CARBOXYL-TERMINAL-PROCESSING PEPTIDASE 2, CHLOROPLASTIC"/>
    <property type="match status" value="1"/>
</dbReference>
<dbReference type="PANTHER" id="PTHR32060">
    <property type="entry name" value="TAIL-SPECIFIC PROTEASE"/>
    <property type="match status" value="1"/>
</dbReference>
<comment type="caution">
    <text evidence="5">The sequence shown here is derived from an EMBL/GenBank/DDBJ whole genome shotgun (WGS) entry which is preliminary data.</text>
</comment>
<dbReference type="AlphaFoldDB" id="A0AA89AN07"/>
<keyword evidence="6" id="KW-1185">Reference proteome</keyword>
<feature type="short sequence motif" description="Q motif" evidence="3">
    <location>
        <begin position="156"/>
        <end position="182"/>
    </location>
</feature>
<dbReference type="Proteomes" id="UP001188597">
    <property type="component" value="Unassembled WGS sequence"/>
</dbReference>
<name>A0AA89AN07_9ASTE</name>
<dbReference type="GO" id="GO:0004175">
    <property type="term" value="F:endopeptidase activity"/>
    <property type="evidence" value="ECO:0007669"/>
    <property type="project" value="TreeGrafter"/>
</dbReference>
<evidence type="ECO:0000256" key="1">
    <source>
        <dbReference type="ARBA" id="ARBA00022741"/>
    </source>
</evidence>
<gene>
    <name evidence="5" type="ORF">RJ639_015455</name>
</gene>
<feature type="domain" description="DEAD-box RNA helicase Q" evidence="4">
    <location>
        <begin position="156"/>
        <end position="182"/>
    </location>
</feature>
<dbReference type="Gene3D" id="3.90.226.10">
    <property type="entry name" value="2-enoyl-CoA Hydratase, Chain A, domain 1"/>
    <property type="match status" value="1"/>
</dbReference>